<name>J1I5U3_9BACT</name>
<dbReference type="HOGENOM" id="CLU_179350_0_0_10"/>
<dbReference type="AlphaFoldDB" id="J1I5U3"/>
<evidence type="ECO:0000313" key="2">
    <source>
        <dbReference type="Proteomes" id="UP000005113"/>
    </source>
</evidence>
<protein>
    <submittedName>
        <fullName evidence="1">Uncharacterized protein</fullName>
    </submittedName>
</protein>
<accession>J1I5U3</accession>
<dbReference type="Proteomes" id="UP000005113">
    <property type="component" value="Unassembled WGS sequence"/>
</dbReference>
<gene>
    <name evidence="1" type="ORF">SapgrDRAFT_2456</name>
</gene>
<dbReference type="EMBL" id="JH719942">
    <property type="protein sequence ID" value="EJF54115.1"/>
    <property type="molecule type" value="Genomic_DNA"/>
</dbReference>
<reference evidence="2" key="1">
    <citation type="journal article" date="2012" name="Stand. Genomic Sci.">
        <title>Permanent draft genome sequence of the gliding predator Saprospira grandis strain Sa g1 (= HR1).</title>
        <authorList>
            <person name="Mavromatis K."/>
            <person name="Chertkov O."/>
            <person name="Lapidus A."/>
            <person name="Nolan M."/>
            <person name="Lucas S."/>
            <person name="Tice H."/>
            <person name="Del Rio T.G."/>
            <person name="Cheng J.F."/>
            <person name="Han C."/>
            <person name="Tapia R."/>
            <person name="Bruce D."/>
            <person name="Goodwin L.A."/>
            <person name="Pitluck S."/>
            <person name="Huntemann M."/>
            <person name="Liolios K."/>
            <person name="Pagani I."/>
            <person name="Ivanova N."/>
            <person name="Mikhailova N."/>
            <person name="Pati A."/>
            <person name="Chen A."/>
            <person name="Palaniappan K."/>
            <person name="Land M."/>
            <person name="Brambilla E.M."/>
            <person name="Rohde M."/>
            <person name="Spring S."/>
            <person name="Goker M."/>
            <person name="Detter J.C."/>
            <person name="Bristow J."/>
            <person name="Eisen J.A."/>
            <person name="Markowitz V."/>
            <person name="Hugenholtz P."/>
            <person name="Kyrpides N.C."/>
            <person name="Klenk H.P."/>
            <person name="Woyke T."/>
        </authorList>
    </citation>
    <scope>NUCLEOTIDE SEQUENCE [LARGE SCALE GENOMIC DNA]</scope>
    <source>
        <strain evidence="2">DSM 2844</strain>
    </source>
</reference>
<proteinExistence type="predicted"/>
<organism evidence="1 2">
    <name type="scientific">Saprospira grandis DSM 2844</name>
    <dbReference type="NCBI Taxonomy" id="694433"/>
    <lineage>
        <taxon>Bacteria</taxon>
        <taxon>Pseudomonadati</taxon>
        <taxon>Bacteroidota</taxon>
        <taxon>Saprospiria</taxon>
        <taxon>Saprospirales</taxon>
        <taxon>Saprospiraceae</taxon>
        <taxon>Saprospira</taxon>
    </lineage>
</organism>
<sequence>MGFFQICLPLMRNKNKILLFSRDFLGPPPRFARRRYVLQLAVRSALQPPLAALVCGFAALLHIARPVASLL</sequence>
<evidence type="ECO:0000313" key="1">
    <source>
        <dbReference type="EMBL" id="EJF54115.1"/>
    </source>
</evidence>